<sequence length="181" mass="20091">MPPEDYAAVNRGVLKLKGGNSKVKKPKHKKSKTKGGSDLEKALSTGDNTINITKPLHTDDDALETRAKKQGSSSRRGYDGEEQDDDKQTQPQQPRQGGGGSNETATETGEAQDQEQLDLDELKTDAEKRFAEIKRKRLRELAESARVRPELLKTHKQRVEELNSALSRLSEHHDMPKIGPG</sequence>
<reference evidence="2" key="2">
    <citation type="submission" date="2023-06" db="EMBL/GenBank/DDBJ databases">
        <authorList>
            <consortium name="Lawrence Berkeley National Laboratory"/>
            <person name="Haridas S."/>
            <person name="Hensen N."/>
            <person name="Bonometti L."/>
            <person name="Westerberg I."/>
            <person name="Brannstrom I.O."/>
            <person name="Guillou S."/>
            <person name="Cros-Aarteil S."/>
            <person name="Calhoun S."/>
            <person name="Kuo A."/>
            <person name="Mondo S."/>
            <person name="Pangilinan J."/>
            <person name="Riley R."/>
            <person name="Labutti K."/>
            <person name="Andreopoulos B."/>
            <person name="Lipzen A."/>
            <person name="Chen C."/>
            <person name="Yanf M."/>
            <person name="Daum C."/>
            <person name="Ng V."/>
            <person name="Clum A."/>
            <person name="Steindorff A."/>
            <person name="Ohm R."/>
            <person name="Martin F."/>
            <person name="Silar P."/>
            <person name="Natvig D."/>
            <person name="Lalanne C."/>
            <person name="Gautier V."/>
            <person name="Ament-Velasquez S.L."/>
            <person name="Kruys A."/>
            <person name="Hutchinson M.I."/>
            <person name="Powell A.J."/>
            <person name="Barry K."/>
            <person name="Miller A.N."/>
            <person name="Grigoriev I.V."/>
            <person name="Debuchy R."/>
            <person name="Gladieux P."/>
            <person name="Thoren M.H."/>
            <person name="Johannesson H."/>
        </authorList>
    </citation>
    <scope>NUCLEOTIDE SEQUENCE</scope>
    <source>
        <strain evidence="2">CBS 314.62</strain>
    </source>
</reference>
<dbReference type="Proteomes" id="UP001270362">
    <property type="component" value="Unassembled WGS sequence"/>
</dbReference>
<feature type="region of interest" description="Disordered" evidence="1">
    <location>
        <begin position="1"/>
        <end position="124"/>
    </location>
</feature>
<dbReference type="InterPro" id="IPR013865">
    <property type="entry name" value="FAM32A"/>
</dbReference>
<dbReference type="EMBL" id="JAULSO010000003">
    <property type="protein sequence ID" value="KAK3685567.1"/>
    <property type="molecule type" value="Genomic_DNA"/>
</dbReference>
<evidence type="ECO:0000313" key="3">
    <source>
        <dbReference type="Proteomes" id="UP001270362"/>
    </source>
</evidence>
<feature type="compositionally biased region" description="Basic and acidic residues" evidence="1">
    <location>
        <begin position="56"/>
        <end position="67"/>
    </location>
</feature>
<organism evidence="2 3">
    <name type="scientific">Podospora appendiculata</name>
    <dbReference type="NCBI Taxonomy" id="314037"/>
    <lineage>
        <taxon>Eukaryota</taxon>
        <taxon>Fungi</taxon>
        <taxon>Dikarya</taxon>
        <taxon>Ascomycota</taxon>
        <taxon>Pezizomycotina</taxon>
        <taxon>Sordariomycetes</taxon>
        <taxon>Sordariomycetidae</taxon>
        <taxon>Sordariales</taxon>
        <taxon>Podosporaceae</taxon>
        <taxon>Podospora</taxon>
    </lineage>
</organism>
<comment type="caution">
    <text evidence="2">The sequence shown here is derived from an EMBL/GenBank/DDBJ whole genome shotgun (WGS) entry which is preliminary data.</text>
</comment>
<dbReference type="PANTHER" id="PTHR13282:SF6">
    <property type="entry name" value="PROTEIN FAM32A"/>
    <property type="match status" value="1"/>
</dbReference>
<dbReference type="PANTHER" id="PTHR13282">
    <property type="entry name" value="PROTEIN FAM32A"/>
    <property type="match status" value="1"/>
</dbReference>
<dbReference type="AlphaFoldDB" id="A0AAE0X5H7"/>
<dbReference type="GO" id="GO:0005730">
    <property type="term" value="C:nucleolus"/>
    <property type="evidence" value="ECO:0007669"/>
    <property type="project" value="TreeGrafter"/>
</dbReference>
<dbReference type="Pfam" id="PF08555">
    <property type="entry name" value="FAM32A"/>
    <property type="match status" value="1"/>
</dbReference>
<evidence type="ECO:0000256" key="1">
    <source>
        <dbReference type="SAM" id="MobiDB-lite"/>
    </source>
</evidence>
<evidence type="ECO:0000313" key="2">
    <source>
        <dbReference type="EMBL" id="KAK3685567.1"/>
    </source>
</evidence>
<accession>A0AAE0X5H7</accession>
<gene>
    <name evidence="2" type="ORF">B0T22DRAFT_442727</name>
</gene>
<keyword evidence="3" id="KW-1185">Reference proteome</keyword>
<reference evidence="2" key="1">
    <citation type="journal article" date="2023" name="Mol. Phylogenet. Evol.">
        <title>Genome-scale phylogeny and comparative genomics of the fungal order Sordariales.</title>
        <authorList>
            <person name="Hensen N."/>
            <person name="Bonometti L."/>
            <person name="Westerberg I."/>
            <person name="Brannstrom I.O."/>
            <person name="Guillou S."/>
            <person name="Cros-Aarteil S."/>
            <person name="Calhoun S."/>
            <person name="Haridas S."/>
            <person name="Kuo A."/>
            <person name="Mondo S."/>
            <person name="Pangilinan J."/>
            <person name="Riley R."/>
            <person name="LaButti K."/>
            <person name="Andreopoulos B."/>
            <person name="Lipzen A."/>
            <person name="Chen C."/>
            <person name="Yan M."/>
            <person name="Daum C."/>
            <person name="Ng V."/>
            <person name="Clum A."/>
            <person name="Steindorff A."/>
            <person name="Ohm R.A."/>
            <person name="Martin F."/>
            <person name="Silar P."/>
            <person name="Natvig D.O."/>
            <person name="Lalanne C."/>
            <person name="Gautier V."/>
            <person name="Ament-Velasquez S.L."/>
            <person name="Kruys A."/>
            <person name="Hutchinson M.I."/>
            <person name="Powell A.J."/>
            <person name="Barry K."/>
            <person name="Miller A.N."/>
            <person name="Grigoriev I.V."/>
            <person name="Debuchy R."/>
            <person name="Gladieux P."/>
            <person name="Hiltunen Thoren M."/>
            <person name="Johannesson H."/>
        </authorList>
    </citation>
    <scope>NUCLEOTIDE SEQUENCE</scope>
    <source>
        <strain evidence="2">CBS 314.62</strain>
    </source>
</reference>
<proteinExistence type="predicted"/>
<protein>
    <recommendedName>
        <fullName evidence="4">DUF1754-domain-containing protein</fullName>
    </recommendedName>
</protein>
<feature type="compositionally biased region" description="Acidic residues" evidence="1">
    <location>
        <begin position="110"/>
        <end position="119"/>
    </location>
</feature>
<evidence type="ECO:0008006" key="4">
    <source>
        <dbReference type="Google" id="ProtNLM"/>
    </source>
</evidence>
<name>A0AAE0X5H7_9PEZI</name>
<feature type="compositionally biased region" description="Basic residues" evidence="1">
    <location>
        <begin position="22"/>
        <end position="33"/>
    </location>
</feature>